<dbReference type="AlphaFoldDB" id="A0A812INE0"/>
<evidence type="ECO:0000259" key="5">
    <source>
        <dbReference type="Pfam" id="PF24827"/>
    </source>
</evidence>
<keyword evidence="7" id="KW-1185">Reference proteome</keyword>
<keyword evidence="4" id="KW-0862">Zinc</keyword>
<feature type="domain" description="Succinylglutamate desuccinylase/Aspartoacylase catalytic" evidence="5">
    <location>
        <begin position="39"/>
        <end position="217"/>
    </location>
</feature>
<gene>
    <name evidence="6" type="primary">doeB</name>
    <name evidence="6" type="ORF">SNEC2469_LOCUS14</name>
</gene>
<dbReference type="SUPFAM" id="SSF53187">
    <property type="entry name" value="Zn-dependent exopeptidases"/>
    <property type="match status" value="1"/>
</dbReference>
<protein>
    <submittedName>
        <fullName evidence="6">DoeB protein</fullName>
    </submittedName>
</protein>
<dbReference type="GO" id="GO:0046872">
    <property type="term" value="F:metal ion binding"/>
    <property type="evidence" value="ECO:0007669"/>
    <property type="project" value="UniProtKB-KW"/>
</dbReference>
<evidence type="ECO:0000256" key="1">
    <source>
        <dbReference type="ARBA" id="ARBA00001947"/>
    </source>
</evidence>
<dbReference type="InterPro" id="IPR055438">
    <property type="entry name" value="AstE_AspA_cat"/>
</dbReference>
<evidence type="ECO:0000313" key="7">
    <source>
        <dbReference type="Proteomes" id="UP000601435"/>
    </source>
</evidence>
<dbReference type="PANTHER" id="PTHR37326">
    <property type="entry name" value="BLL3975 PROTEIN"/>
    <property type="match status" value="1"/>
</dbReference>
<dbReference type="Pfam" id="PF24827">
    <property type="entry name" value="AstE_AspA_cat"/>
    <property type="match status" value="1"/>
</dbReference>
<accession>A0A812INE0</accession>
<dbReference type="GO" id="GO:0016788">
    <property type="term" value="F:hydrolase activity, acting on ester bonds"/>
    <property type="evidence" value="ECO:0007669"/>
    <property type="project" value="InterPro"/>
</dbReference>
<dbReference type="OrthoDB" id="5588846at2759"/>
<dbReference type="EMBL" id="CAJNJA010000001">
    <property type="protein sequence ID" value="CAE7148666.1"/>
    <property type="molecule type" value="Genomic_DNA"/>
</dbReference>
<dbReference type="CDD" id="cd06251">
    <property type="entry name" value="M14_ASTE_ASPA-like"/>
    <property type="match status" value="1"/>
</dbReference>
<comment type="caution">
    <text evidence="6">The sequence shown here is derived from an EMBL/GenBank/DDBJ whole genome shotgun (WGS) entry which is preliminary data.</text>
</comment>
<sequence length="349" mass="37692">MAGREIAPGERLQFDIPAAALYTHTPLDLTVEVIHGSRPGPALLVCAGIHGDELNGIEIIRRLRTLKTLKSLKGTLVLVPVVNLHGFIHQSRYLPDRRDLNRCFPGSESGSLGSRVAHLFFTDVVARCTHIIDLHTAAIHRDNLPQIRAALDNPEVKKMAMDFSIPVIINAGLIEGTLRAEAGERGIPVLTYEAGEALRLSETSIVTGIRGITNAMRGLGMLPARRNRAAATEPNIARSSKWFRANSDGMFRPLVKLGTRVKTGDLLGIISSPFSSAEVGVSSTIDGIVIGMNNLPLVYEGEALFHIALFGEAGVVQDDITAHASVIATDPLFEIEQVTLGQIEDIDLK</sequence>
<dbReference type="InterPro" id="IPR043795">
    <property type="entry name" value="N-alpha-Ac-DABA-like"/>
</dbReference>
<reference evidence="6" key="1">
    <citation type="submission" date="2021-02" db="EMBL/GenBank/DDBJ databases">
        <authorList>
            <person name="Dougan E. K."/>
            <person name="Rhodes N."/>
            <person name="Thang M."/>
            <person name="Chan C."/>
        </authorList>
    </citation>
    <scope>NUCLEOTIDE SEQUENCE</scope>
</reference>
<proteinExistence type="predicted"/>
<dbReference type="PANTHER" id="PTHR37326:SF2">
    <property type="entry name" value="SUCCINYLGLUTAMATE DESUCCINYLASE_ASPARTOACYLASE FAMILY PROTEIN"/>
    <property type="match status" value="1"/>
</dbReference>
<dbReference type="PIRSF" id="PIRSF039012">
    <property type="entry name" value="ASP"/>
    <property type="match status" value="1"/>
</dbReference>
<evidence type="ECO:0000313" key="6">
    <source>
        <dbReference type="EMBL" id="CAE7148666.1"/>
    </source>
</evidence>
<comment type="cofactor">
    <cofactor evidence="1">
        <name>Zn(2+)</name>
        <dbReference type="ChEBI" id="CHEBI:29105"/>
    </cofactor>
</comment>
<evidence type="ECO:0000256" key="3">
    <source>
        <dbReference type="ARBA" id="ARBA00022801"/>
    </source>
</evidence>
<organism evidence="6 7">
    <name type="scientific">Symbiodinium necroappetens</name>
    <dbReference type="NCBI Taxonomy" id="1628268"/>
    <lineage>
        <taxon>Eukaryota</taxon>
        <taxon>Sar</taxon>
        <taxon>Alveolata</taxon>
        <taxon>Dinophyceae</taxon>
        <taxon>Suessiales</taxon>
        <taxon>Symbiodiniaceae</taxon>
        <taxon>Symbiodinium</taxon>
    </lineage>
</organism>
<evidence type="ECO:0000256" key="4">
    <source>
        <dbReference type="ARBA" id="ARBA00022833"/>
    </source>
</evidence>
<dbReference type="InterPro" id="IPR053138">
    <property type="entry name" value="N-alpha-Ac-DABA_deacetylase"/>
</dbReference>
<dbReference type="Proteomes" id="UP000601435">
    <property type="component" value="Unassembled WGS sequence"/>
</dbReference>
<keyword evidence="2" id="KW-0479">Metal-binding</keyword>
<evidence type="ECO:0000256" key="2">
    <source>
        <dbReference type="ARBA" id="ARBA00022723"/>
    </source>
</evidence>
<dbReference type="GO" id="GO:0016811">
    <property type="term" value="F:hydrolase activity, acting on carbon-nitrogen (but not peptide) bonds, in linear amides"/>
    <property type="evidence" value="ECO:0007669"/>
    <property type="project" value="InterPro"/>
</dbReference>
<name>A0A812INE0_9DINO</name>
<keyword evidence="3" id="KW-0378">Hydrolase</keyword>
<dbReference type="Gene3D" id="3.40.630.10">
    <property type="entry name" value="Zn peptidases"/>
    <property type="match status" value="1"/>
</dbReference>